<keyword evidence="1" id="KW-0479">Metal-binding</keyword>
<dbReference type="GO" id="GO:0008270">
    <property type="term" value="F:zinc ion binding"/>
    <property type="evidence" value="ECO:0007669"/>
    <property type="project" value="UniProtKB-KW"/>
</dbReference>
<dbReference type="InterPro" id="IPR005162">
    <property type="entry name" value="Retrotrans_gag_dom"/>
</dbReference>
<dbReference type="CDD" id="cd01647">
    <property type="entry name" value="RT_LTR"/>
    <property type="match status" value="1"/>
</dbReference>
<evidence type="ECO:0000313" key="4">
    <source>
        <dbReference type="EMBL" id="GEU89372.1"/>
    </source>
</evidence>
<dbReference type="AlphaFoldDB" id="A0A6L2NWI6"/>
<dbReference type="SUPFAM" id="SSF56672">
    <property type="entry name" value="DNA/RNA polymerases"/>
    <property type="match status" value="1"/>
</dbReference>
<sequence>METRGRKKSVAEPAPPARDPQAKTEPNIWEDEPVDVNPFGEENPRYVNRLYQPRHNDHAIDRDDRYRNDPIRSLGLKIEILEFIRKSKVDTWDKMKKLIKAKFLPEYHCQEAFLDYHNLSQQNMTAEEVINEFDKLRIRLKNILRQRIRVPLVVSAYLPEPLPLYHLKQHTKPPPPTSAASTTREGVDNAPRCYKCGGLGHYARDYEMGYELVYPNRGEALVIHFTKDGVNITLVPFDSRQIHVEGSNLFIKKTGFEGLMKTSLWVFTLVVVEENEIINEAPLQVQPLLREFVDVIPDDIPPVLPAMRDIQHCIDFIPASAIPNRPACQMNPKEFAELQRQVTELLKKEVVNKIKIKYRFPISRLDDLLDQLHGSTILSKIDLRSGYHQIRMRPRDEWKTTFKTRDRLYEWMVMPFGLSNASSTFICLIISSIIAPLTECMKGGRFTWTSEAAKAFDILKAKVTKAPVLALPNFDEVFQGYAGGLAGHFGRDKTLALVREQFYLPKMERVINRLFERCRTCHIAKTHSSNAGLYTPLSVYVAPSEDVSLDFVLGLPRTQQTKDYVMMAHLVPCLKSFDASQVARLYFAEIVPQRIQELELRQLRSDSPTEEAKTEPNVWHDEPVDANPFGGENPRYVNRLYQPHRNDQVVDRDDRYRDDPIRSLGLKIKIHEFTGKVHLDDFIDLLSTVEWVFDVRDNPNKLKVKLNMTVEEVINEFDKLCTRCDVVKEEEQVVVRFLGVLKPEIADICGGLGHYARDCSNMKTLAFVSNDAGPIYDTDAEPELDKPGDELVYPDHGEALVIQRILTMAVSKYVDDNLWLRNNIIRTKCTSKGKICDLIIDGAVVRM</sequence>
<dbReference type="PROSITE" id="PS50158">
    <property type="entry name" value="ZF_CCHC"/>
    <property type="match status" value="1"/>
</dbReference>
<reference evidence="4" key="1">
    <citation type="journal article" date="2019" name="Sci. Rep.">
        <title>Draft genome of Tanacetum cinerariifolium, the natural source of mosquito coil.</title>
        <authorList>
            <person name="Yamashiro T."/>
            <person name="Shiraishi A."/>
            <person name="Satake H."/>
            <person name="Nakayama K."/>
        </authorList>
    </citation>
    <scope>NUCLEOTIDE SEQUENCE</scope>
</reference>
<comment type="caution">
    <text evidence="4">The sequence shown here is derived from an EMBL/GenBank/DDBJ whole genome shotgun (WGS) entry which is preliminary data.</text>
</comment>
<dbReference type="GO" id="GO:0003676">
    <property type="term" value="F:nucleic acid binding"/>
    <property type="evidence" value="ECO:0007669"/>
    <property type="project" value="InterPro"/>
</dbReference>
<dbReference type="PANTHER" id="PTHR35046">
    <property type="entry name" value="ZINC KNUCKLE (CCHC-TYPE) FAMILY PROTEIN"/>
    <property type="match status" value="1"/>
</dbReference>
<keyword evidence="1" id="KW-0863">Zinc-finger</keyword>
<evidence type="ECO:0000259" key="3">
    <source>
        <dbReference type="PROSITE" id="PS50158"/>
    </source>
</evidence>
<dbReference type="PANTHER" id="PTHR35046:SF23">
    <property type="entry name" value="NUCLEOTIDYLTRANSFERASE, RIBONUCLEASE H"/>
    <property type="match status" value="1"/>
</dbReference>
<dbReference type="InterPro" id="IPR001878">
    <property type="entry name" value="Znf_CCHC"/>
</dbReference>
<gene>
    <name evidence="4" type="ORF">Tci_061350</name>
</gene>
<name>A0A6L2NWI6_TANCI</name>
<feature type="region of interest" description="Disordered" evidence="2">
    <location>
        <begin position="605"/>
        <end position="626"/>
    </location>
</feature>
<dbReference type="InterPro" id="IPR043502">
    <property type="entry name" value="DNA/RNA_pol_sf"/>
</dbReference>
<dbReference type="InterPro" id="IPR043128">
    <property type="entry name" value="Rev_trsase/Diguanyl_cyclase"/>
</dbReference>
<dbReference type="Pfam" id="PF00098">
    <property type="entry name" value="zf-CCHC"/>
    <property type="match status" value="2"/>
</dbReference>
<feature type="compositionally biased region" description="Basic and acidic residues" evidence="2">
    <location>
        <begin position="610"/>
        <end position="623"/>
    </location>
</feature>
<dbReference type="Pfam" id="PF17921">
    <property type="entry name" value="Integrase_H2C2"/>
    <property type="match status" value="1"/>
</dbReference>
<proteinExistence type="predicted"/>
<protein>
    <recommendedName>
        <fullName evidence="3">CCHC-type domain-containing protein</fullName>
    </recommendedName>
</protein>
<dbReference type="EMBL" id="BKCJ010009951">
    <property type="protein sequence ID" value="GEU89372.1"/>
    <property type="molecule type" value="Genomic_DNA"/>
</dbReference>
<dbReference type="SMART" id="SM00343">
    <property type="entry name" value="ZnF_C2HC"/>
    <property type="match status" value="2"/>
</dbReference>
<dbReference type="Gene3D" id="1.10.340.70">
    <property type="match status" value="1"/>
</dbReference>
<dbReference type="Gene3D" id="3.30.70.270">
    <property type="match status" value="1"/>
</dbReference>
<evidence type="ECO:0000256" key="1">
    <source>
        <dbReference type="PROSITE-ProRule" id="PRU00047"/>
    </source>
</evidence>
<dbReference type="Pfam" id="PF03732">
    <property type="entry name" value="Retrotrans_gag"/>
    <property type="match status" value="1"/>
</dbReference>
<accession>A0A6L2NWI6</accession>
<dbReference type="Gene3D" id="3.10.10.10">
    <property type="entry name" value="HIV Type 1 Reverse Transcriptase, subunit A, domain 1"/>
    <property type="match status" value="1"/>
</dbReference>
<feature type="region of interest" description="Disordered" evidence="2">
    <location>
        <begin position="1"/>
        <end position="39"/>
    </location>
</feature>
<keyword evidence="1" id="KW-0862">Zinc</keyword>
<dbReference type="InterPro" id="IPR000477">
    <property type="entry name" value="RT_dom"/>
</dbReference>
<evidence type="ECO:0000256" key="2">
    <source>
        <dbReference type="SAM" id="MobiDB-lite"/>
    </source>
</evidence>
<dbReference type="InterPro" id="IPR041588">
    <property type="entry name" value="Integrase_H2C2"/>
</dbReference>
<dbReference type="Pfam" id="PF00078">
    <property type="entry name" value="RVT_1"/>
    <property type="match status" value="1"/>
</dbReference>
<organism evidence="4">
    <name type="scientific">Tanacetum cinerariifolium</name>
    <name type="common">Dalmatian daisy</name>
    <name type="synonym">Chrysanthemum cinerariifolium</name>
    <dbReference type="NCBI Taxonomy" id="118510"/>
    <lineage>
        <taxon>Eukaryota</taxon>
        <taxon>Viridiplantae</taxon>
        <taxon>Streptophyta</taxon>
        <taxon>Embryophyta</taxon>
        <taxon>Tracheophyta</taxon>
        <taxon>Spermatophyta</taxon>
        <taxon>Magnoliopsida</taxon>
        <taxon>eudicotyledons</taxon>
        <taxon>Gunneridae</taxon>
        <taxon>Pentapetalae</taxon>
        <taxon>asterids</taxon>
        <taxon>campanulids</taxon>
        <taxon>Asterales</taxon>
        <taxon>Asteraceae</taxon>
        <taxon>Asteroideae</taxon>
        <taxon>Anthemideae</taxon>
        <taxon>Anthemidinae</taxon>
        <taxon>Tanacetum</taxon>
    </lineage>
</organism>
<feature type="domain" description="CCHC-type" evidence="3">
    <location>
        <begin position="192"/>
        <end position="205"/>
    </location>
</feature>